<dbReference type="RefSeq" id="WP_060849203.1">
    <property type="nucleotide sequence ID" value="NZ_AP014704.1"/>
</dbReference>
<reference evidence="1 2" key="1">
    <citation type="journal article" date="2015" name="Genome Announc.">
        <title>Complete Genome Sequence of Methylobacterium aquaticum Strain 22A, Isolated from Racomitrium japonicum Moss.</title>
        <authorList>
            <person name="Tani A."/>
            <person name="Ogura Y."/>
            <person name="Hayashi T."/>
            <person name="Kimbara K."/>
        </authorList>
    </citation>
    <scope>NUCLEOTIDE SEQUENCE [LARGE SCALE GENOMIC DNA]</scope>
    <source>
        <strain evidence="1 2">MA-22A</strain>
    </source>
</reference>
<proteinExistence type="predicted"/>
<dbReference type="EMBL" id="AP014704">
    <property type="protein sequence ID" value="BAQ44331.1"/>
    <property type="molecule type" value="Genomic_DNA"/>
</dbReference>
<name>A0A0C6EWE2_9HYPH</name>
<reference evidence="2" key="2">
    <citation type="submission" date="2015-01" db="EMBL/GenBank/DDBJ databases">
        <title>Complete genome sequence of Methylobacterium aquaticum strain 22A.</title>
        <authorList>
            <person name="Tani A."/>
            <person name="Ogura Y."/>
            <person name="Hayashi T."/>
        </authorList>
    </citation>
    <scope>NUCLEOTIDE SEQUENCE [LARGE SCALE GENOMIC DNA]</scope>
    <source>
        <strain evidence="2">MA-22A</strain>
    </source>
</reference>
<accession>A0A0C6EWE2</accession>
<dbReference type="AlphaFoldDB" id="A0A0C6EWE2"/>
<dbReference type="Proteomes" id="UP000061432">
    <property type="component" value="Chromosome"/>
</dbReference>
<dbReference type="OrthoDB" id="7999254at2"/>
<organism evidence="1 2">
    <name type="scientific">Methylobacterium aquaticum</name>
    <dbReference type="NCBI Taxonomy" id="270351"/>
    <lineage>
        <taxon>Bacteria</taxon>
        <taxon>Pseudomonadati</taxon>
        <taxon>Pseudomonadota</taxon>
        <taxon>Alphaproteobacteria</taxon>
        <taxon>Hyphomicrobiales</taxon>
        <taxon>Methylobacteriaceae</taxon>
        <taxon>Methylobacterium</taxon>
    </lineage>
</organism>
<dbReference type="KEGG" id="maqu:Maq22A_c04570"/>
<gene>
    <name evidence="1" type="ORF">Maq22A_c04570</name>
</gene>
<dbReference type="PATRIC" id="fig|270351.10.peg.887"/>
<protein>
    <submittedName>
        <fullName evidence="1">Uncharacterized protein</fullName>
    </submittedName>
</protein>
<evidence type="ECO:0000313" key="2">
    <source>
        <dbReference type="Proteomes" id="UP000061432"/>
    </source>
</evidence>
<evidence type="ECO:0000313" key="1">
    <source>
        <dbReference type="EMBL" id="BAQ44331.1"/>
    </source>
</evidence>
<sequence>MRPADLLLPRPALTNPALLAATVNSLSDRAANRQDLWRLLTDSYTVDLDAVAAVLPRREPEPAWLPAKR</sequence>